<dbReference type="CDD" id="cd00077">
    <property type="entry name" value="HDc"/>
    <property type="match status" value="1"/>
</dbReference>
<dbReference type="PANTHER" id="PTHR43155">
    <property type="entry name" value="CYCLIC DI-GMP PHOSPHODIESTERASE PA4108-RELATED"/>
    <property type="match status" value="1"/>
</dbReference>
<evidence type="ECO:0000313" key="5">
    <source>
        <dbReference type="EMBL" id="SNY42586.1"/>
    </source>
</evidence>
<keyword evidence="6" id="KW-1185">Reference proteome</keyword>
<evidence type="ECO:0000256" key="1">
    <source>
        <dbReference type="SAM" id="Coils"/>
    </source>
</evidence>
<dbReference type="Gene3D" id="1.10.3210.10">
    <property type="entry name" value="Hypothetical protein af1432"/>
    <property type="match status" value="1"/>
</dbReference>
<proteinExistence type="predicted"/>
<feature type="domain" description="HD-GYP" evidence="4">
    <location>
        <begin position="270"/>
        <end position="453"/>
    </location>
</feature>
<dbReference type="InterPro" id="IPR003607">
    <property type="entry name" value="HD/PDEase_dom"/>
</dbReference>
<dbReference type="Pfam" id="PF13487">
    <property type="entry name" value="HD_5"/>
    <property type="match status" value="1"/>
</dbReference>
<protein>
    <submittedName>
        <fullName evidence="5">HD domain-containing protein</fullName>
    </submittedName>
</protein>
<reference evidence="6" key="1">
    <citation type="submission" date="2017-09" db="EMBL/GenBank/DDBJ databases">
        <authorList>
            <person name="Varghese N."/>
            <person name="Submissions S."/>
        </authorList>
    </citation>
    <scope>NUCLEOTIDE SEQUENCE [LARGE SCALE GENOMIC DNA]</scope>
    <source>
        <strain evidence="6">MSL47</strain>
    </source>
</reference>
<evidence type="ECO:0000313" key="6">
    <source>
        <dbReference type="Proteomes" id="UP000219573"/>
    </source>
</evidence>
<gene>
    <name evidence="5" type="ORF">SAMN06265827_13034</name>
</gene>
<dbReference type="EMBL" id="OBDZ01000030">
    <property type="protein sequence ID" value="SNY42586.1"/>
    <property type="molecule type" value="Genomic_DNA"/>
</dbReference>
<accession>A0A285I686</accession>
<evidence type="ECO:0000259" key="4">
    <source>
        <dbReference type="PROSITE" id="PS51832"/>
    </source>
</evidence>
<dbReference type="PROSITE" id="PS51832">
    <property type="entry name" value="HD_GYP"/>
    <property type="match status" value="1"/>
</dbReference>
<dbReference type="Proteomes" id="UP000219573">
    <property type="component" value="Unassembled WGS sequence"/>
</dbReference>
<keyword evidence="2" id="KW-0472">Membrane</keyword>
<evidence type="ECO:0000259" key="3">
    <source>
        <dbReference type="PROSITE" id="PS51831"/>
    </source>
</evidence>
<keyword evidence="2" id="KW-1133">Transmembrane helix</keyword>
<dbReference type="SUPFAM" id="SSF109604">
    <property type="entry name" value="HD-domain/PDEase-like"/>
    <property type="match status" value="1"/>
</dbReference>
<dbReference type="PROSITE" id="PS51831">
    <property type="entry name" value="HD"/>
    <property type="match status" value="1"/>
</dbReference>
<keyword evidence="1" id="KW-0175">Coiled coil</keyword>
<feature type="domain" description="HD" evidence="3">
    <location>
        <begin position="292"/>
        <end position="414"/>
    </location>
</feature>
<dbReference type="InterPro" id="IPR006674">
    <property type="entry name" value="HD_domain"/>
</dbReference>
<name>A0A285I686_9FIRM</name>
<evidence type="ECO:0000256" key="2">
    <source>
        <dbReference type="SAM" id="Phobius"/>
    </source>
</evidence>
<organism evidence="5 6">
    <name type="scientific">Orenia metallireducens</name>
    <dbReference type="NCBI Taxonomy" id="1413210"/>
    <lineage>
        <taxon>Bacteria</taxon>
        <taxon>Bacillati</taxon>
        <taxon>Bacillota</taxon>
        <taxon>Clostridia</taxon>
        <taxon>Halanaerobiales</taxon>
        <taxon>Halobacteroidaceae</taxon>
        <taxon>Orenia</taxon>
    </lineage>
</organism>
<feature type="transmembrane region" description="Helical" evidence="2">
    <location>
        <begin position="45"/>
        <end position="63"/>
    </location>
</feature>
<dbReference type="RefSeq" id="WP_216358841.1">
    <property type="nucleotide sequence ID" value="NZ_OBDZ01000030.1"/>
</dbReference>
<feature type="transmembrane region" description="Helical" evidence="2">
    <location>
        <begin position="12"/>
        <end position="33"/>
    </location>
</feature>
<keyword evidence="2" id="KW-0812">Transmembrane</keyword>
<feature type="coiled-coil region" evidence="1">
    <location>
        <begin position="59"/>
        <end position="103"/>
    </location>
</feature>
<dbReference type="InterPro" id="IPR037522">
    <property type="entry name" value="HD_GYP_dom"/>
</dbReference>
<dbReference type="SMART" id="SM00471">
    <property type="entry name" value="HDc"/>
    <property type="match status" value="1"/>
</dbReference>
<dbReference type="AlphaFoldDB" id="A0A285I686"/>
<sequence>MSRIKAEKRIISLYVIMSFLWILLSDKLVNWLFSDAELINYIQHIKGSLFIIISALIFYKIIIEEMDKLREAKEIIKEKYEEVEAYNEELMALNEELESVYGNEHRLNNRLERIIDLVSNITEQKIETKDDFLSYLFKTISELIPEIDSALLLESKDNQLCLVDKLGTKFEELEEITIDQQGLNFNNKIIKSTQTKKILTEKINQAEVRDLILDSNDQLILNISFKDNTIALIILTVNQKKFNLQDEQILISLINLSKTFFNVKEYIQLEIDFEKEIILSFIKILELYDNYTGRHSLEVAELSKKLAQKLKLSDEVIEQTYWAGLVHDIGKVGIPRKVLNKAGRLSDEEYEQIKLHPSFSSIMLSKSEKLKEISKYVLYHHERWDGKGYPEGIKGEQIPLVSQIICIADAWNAMTTDRIYRDKLPREVARQEIKDNRGKQFAPQIVDEFLEII</sequence>